<dbReference type="Proteomes" id="UP000663862">
    <property type="component" value="Unassembled WGS sequence"/>
</dbReference>
<dbReference type="Proteomes" id="UP000663869">
    <property type="component" value="Unassembled WGS sequence"/>
</dbReference>
<dbReference type="AlphaFoldDB" id="A0A821GZN0"/>
<gene>
    <name evidence="1" type="ORF">FME351_LOCUS7266</name>
    <name evidence="2" type="ORF">TSG867_LOCUS32164</name>
</gene>
<proteinExistence type="predicted"/>
<evidence type="ECO:0000313" key="3">
    <source>
        <dbReference type="Proteomes" id="UP000663862"/>
    </source>
</evidence>
<comment type="caution">
    <text evidence="2">The sequence shown here is derived from an EMBL/GenBank/DDBJ whole genome shotgun (WGS) entry which is preliminary data.</text>
</comment>
<organism evidence="2 3">
    <name type="scientific">Rotaria socialis</name>
    <dbReference type="NCBI Taxonomy" id="392032"/>
    <lineage>
        <taxon>Eukaryota</taxon>
        <taxon>Metazoa</taxon>
        <taxon>Spiralia</taxon>
        <taxon>Gnathifera</taxon>
        <taxon>Rotifera</taxon>
        <taxon>Eurotatoria</taxon>
        <taxon>Bdelloidea</taxon>
        <taxon>Philodinida</taxon>
        <taxon>Philodinidae</taxon>
        <taxon>Rotaria</taxon>
    </lineage>
</organism>
<reference evidence="2" key="1">
    <citation type="submission" date="2021-02" db="EMBL/GenBank/DDBJ databases">
        <authorList>
            <person name="Nowell W R."/>
        </authorList>
    </citation>
    <scope>NUCLEOTIDE SEQUENCE</scope>
</reference>
<accession>A0A821GZN0</accession>
<evidence type="ECO:0000313" key="1">
    <source>
        <dbReference type="EMBL" id="CAF3381267.1"/>
    </source>
</evidence>
<sequence>ILRSSYWRTKLPTVNGTLLTHNTLPSFLASDNSSSVYDQLFTAGNKPATRRVSTTPNNLNCLTVDFVSYTGLSIPFSEILTKGCLYFQLVNPPDSYNY</sequence>
<feature type="non-terminal residue" evidence="2">
    <location>
        <position position="1"/>
    </location>
</feature>
<evidence type="ECO:0000313" key="2">
    <source>
        <dbReference type="EMBL" id="CAF4676816.1"/>
    </source>
</evidence>
<dbReference type="EMBL" id="CAJOBQ010006864">
    <property type="protein sequence ID" value="CAF4676816.1"/>
    <property type="molecule type" value="Genomic_DNA"/>
</dbReference>
<protein>
    <submittedName>
        <fullName evidence="2">Uncharacterized protein</fullName>
    </submittedName>
</protein>
<dbReference type="EMBL" id="CAJNYU010000681">
    <property type="protein sequence ID" value="CAF3381267.1"/>
    <property type="molecule type" value="Genomic_DNA"/>
</dbReference>
<name>A0A821GZN0_9BILA</name>